<dbReference type="EMBL" id="RPFW01000002">
    <property type="protein sequence ID" value="TVZ05353.1"/>
    <property type="molecule type" value="Genomic_DNA"/>
</dbReference>
<dbReference type="PANTHER" id="PTHR42951">
    <property type="entry name" value="METALLO-BETA-LACTAMASE DOMAIN-CONTAINING"/>
    <property type="match status" value="1"/>
</dbReference>
<dbReference type="Pfam" id="PF00753">
    <property type="entry name" value="Lactamase_B"/>
    <property type="match status" value="1"/>
</dbReference>
<feature type="region of interest" description="Disordered" evidence="1">
    <location>
        <begin position="1"/>
        <end position="24"/>
    </location>
</feature>
<dbReference type="InterPro" id="IPR001279">
    <property type="entry name" value="Metallo-B-lactamas"/>
</dbReference>
<dbReference type="GO" id="GO:0016787">
    <property type="term" value="F:hydrolase activity"/>
    <property type="evidence" value="ECO:0007669"/>
    <property type="project" value="UniProtKB-KW"/>
</dbReference>
<keyword evidence="3" id="KW-0378">Hydrolase</keyword>
<name>A0A6P2C749_9ACTN</name>
<accession>A0A6P2C749</accession>
<dbReference type="InterPro" id="IPR036866">
    <property type="entry name" value="RibonucZ/Hydroxyglut_hydro"/>
</dbReference>
<protein>
    <submittedName>
        <fullName evidence="3">MBL fold metallo-hydrolase</fullName>
    </submittedName>
</protein>
<evidence type="ECO:0000256" key="1">
    <source>
        <dbReference type="SAM" id="MobiDB-lite"/>
    </source>
</evidence>
<dbReference type="InterPro" id="IPR050855">
    <property type="entry name" value="NDM-1-like"/>
</dbReference>
<dbReference type="Proteomes" id="UP000460272">
    <property type="component" value="Unassembled WGS sequence"/>
</dbReference>
<dbReference type="CDD" id="cd16276">
    <property type="entry name" value="metallo-hydrolase-like_MBL-fold"/>
    <property type="match status" value="1"/>
</dbReference>
<comment type="caution">
    <text evidence="3">The sequence shown here is derived from an EMBL/GenBank/DDBJ whole genome shotgun (WGS) entry which is preliminary data.</text>
</comment>
<evidence type="ECO:0000259" key="2">
    <source>
        <dbReference type="SMART" id="SM00849"/>
    </source>
</evidence>
<gene>
    <name evidence="3" type="ORF">EAS64_12340</name>
</gene>
<dbReference type="SUPFAM" id="SSF56281">
    <property type="entry name" value="Metallo-hydrolase/oxidoreductase"/>
    <property type="match status" value="1"/>
</dbReference>
<evidence type="ECO:0000313" key="4">
    <source>
        <dbReference type="Proteomes" id="UP000460272"/>
    </source>
</evidence>
<dbReference type="Gene3D" id="3.60.15.10">
    <property type="entry name" value="Ribonuclease Z/Hydroxyacylglutathione hydrolase-like"/>
    <property type="match status" value="1"/>
</dbReference>
<sequence length="332" mass="36035">MPSHEENAVTSSADGNGTAGLPEYAPIPRSALGPALNEQGYHVGRVERNLYWVTDGVYNSAFLATTDGVVIFDAPPSIGNNLLRAVDEITTAEGTTSTVTHLVYSHHHADHGGAASLFEGVVRIGHEETRRLLIRDGDPARPVPDVTFADTYTLEVGGERVELAWHGPNHSPDNIYIHFPGHDTLMLIDIVNAGWVPIYNTNLSDDVQGYMQAPAKALAYEWSHLISGHVGRLATREDVALHQQYIADIEASAREALASVNPVPYYMHYGENFWAGIRGHLNTVTERAAAPVIAKYTGVLAAADIEEYTLTTTFAIMQSLRLDKGPSGPVHP</sequence>
<dbReference type="AlphaFoldDB" id="A0A6P2C749"/>
<keyword evidence="4" id="KW-1185">Reference proteome</keyword>
<organism evidence="3 4">
    <name type="scientific">Trebonia kvetii</name>
    <dbReference type="NCBI Taxonomy" id="2480626"/>
    <lineage>
        <taxon>Bacteria</taxon>
        <taxon>Bacillati</taxon>
        <taxon>Actinomycetota</taxon>
        <taxon>Actinomycetes</taxon>
        <taxon>Streptosporangiales</taxon>
        <taxon>Treboniaceae</taxon>
        <taxon>Trebonia</taxon>
    </lineage>
</organism>
<reference evidence="3 4" key="1">
    <citation type="submission" date="2018-11" db="EMBL/GenBank/DDBJ databases">
        <title>Trebonia kvetii gen.nov., sp.nov., a novel acidophilic actinobacterium, and proposal of the new actinobacterial family Treboniaceae fam. nov.</title>
        <authorList>
            <person name="Rapoport D."/>
            <person name="Sagova-Mareckova M."/>
            <person name="Sedlacek I."/>
            <person name="Provaznik J."/>
            <person name="Kralova S."/>
            <person name="Pavlinic D."/>
            <person name="Benes V."/>
            <person name="Kopecky J."/>
        </authorList>
    </citation>
    <scope>NUCLEOTIDE SEQUENCE [LARGE SCALE GENOMIC DNA]</scope>
    <source>
        <strain evidence="3 4">15Tr583</strain>
    </source>
</reference>
<dbReference type="SMART" id="SM00849">
    <property type="entry name" value="Lactamase_B"/>
    <property type="match status" value="1"/>
</dbReference>
<feature type="domain" description="Metallo-beta-lactamase" evidence="2">
    <location>
        <begin position="57"/>
        <end position="229"/>
    </location>
</feature>
<dbReference type="OrthoDB" id="5240502at2"/>
<dbReference type="PANTHER" id="PTHR42951:SF4">
    <property type="entry name" value="ACYL-COENZYME A THIOESTERASE MBLAC2"/>
    <property type="match status" value="1"/>
</dbReference>
<evidence type="ECO:0000313" key="3">
    <source>
        <dbReference type="EMBL" id="TVZ05353.1"/>
    </source>
</evidence>
<proteinExistence type="predicted"/>